<name>A0A1I7RQP9_BURXY</name>
<keyword evidence="1" id="KW-0472">Membrane</keyword>
<proteinExistence type="predicted"/>
<evidence type="ECO:0000256" key="1">
    <source>
        <dbReference type="SAM" id="Phobius"/>
    </source>
</evidence>
<dbReference type="AlphaFoldDB" id="A0A1I7RQP9"/>
<keyword evidence="1" id="KW-1133">Transmembrane helix</keyword>
<accession>A0A1I7RQP9</accession>
<evidence type="ECO:0000313" key="2">
    <source>
        <dbReference type="Proteomes" id="UP000095284"/>
    </source>
</evidence>
<sequence>MGLLLPASNHTLDPNSTFFLNLTVIANENSRDFTEDEVRDFFHKVLIVVFLIALIIFVMCQVIECYRRRSASHRDRVLEMRLKPRERS</sequence>
<keyword evidence="1" id="KW-0812">Transmembrane</keyword>
<evidence type="ECO:0000313" key="3">
    <source>
        <dbReference type="WBParaSite" id="BXY_0304400.1"/>
    </source>
</evidence>
<feature type="transmembrane region" description="Helical" evidence="1">
    <location>
        <begin position="45"/>
        <end position="66"/>
    </location>
</feature>
<reference evidence="3" key="1">
    <citation type="submission" date="2016-11" db="UniProtKB">
        <authorList>
            <consortium name="WormBaseParasite"/>
        </authorList>
    </citation>
    <scope>IDENTIFICATION</scope>
</reference>
<organism evidence="2 3">
    <name type="scientific">Bursaphelenchus xylophilus</name>
    <name type="common">Pinewood nematode worm</name>
    <name type="synonym">Aphelenchoides xylophilus</name>
    <dbReference type="NCBI Taxonomy" id="6326"/>
    <lineage>
        <taxon>Eukaryota</taxon>
        <taxon>Metazoa</taxon>
        <taxon>Ecdysozoa</taxon>
        <taxon>Nematoda</taxon>
        <taxon>Chromadorea</taxon>
        <taxon>Rhabditida</taxon>
        <taxon>Tylenchina</taxon>
        <taxon>Tylenchomorpha</taxon>
        <taxon>Aphelenchoidea</taxon>
        <taxon>Aphelenchoididae</taxon>
        <taxon>Bursaphelenchus</taxon>
    </lineage>
</organism>
<protein>
    <submittedName>
        <fullName evidence="3">Small integral membrane protein 32</fullName>
    </submittedName>
</protein>
<dbReference type="WBParaSite" id="BXY_0304400.1">
    <property type="protein sequence ID" value="BXY_0304400.1"/>
    <property type="gene ID" value="BXY_0304400"/>
</dbReference>
<dbReference type="Proteomes" id="UP000095284">
    <property type="component" value="Unplaced"/>
</dbReference>